<dbReference type="SUPFAM" id="SSF53474">
    <property type="entry name" value="alpha/beta-Hydrolases"/>
    <property type="match status" value="1"/>
</dbReference>
<dbReference type="PANTHER" id="PTHR48098">
    <property type="entry name" value="ENTEROCHELIN ESTERASE-RELATED"/>
    <property type="match status" value="1"/>
</dbReference>
<proteinExistence type="predicted"/>
<protein>
    <submittedName>
        <fullName evidence="1">Putative esterase</fullName>
    </submittedName>
</protein>
<dbReference type="InterPro" id="IPR000801">
    <property type="entry name" value="Esterase-like"/>
</dbReference>
<dbReference type="RefSeq" id="WP_197440858.1">
    <property type="nucleotide sequence ID" value="NZ_SIHI01000001.1"/>
</dbReference>
<dbReference type="InterPro" id="IPR050583">
    <property type="entry name" value="Mycobacterial_A85_antigen"/>
</dbReference>
<sequence length="496" mass="56186">MRRISRLVLCLIAFSALFLLWPDAARTQEIQIKLAPNLGVENFSGRVYVFFTSGQSEPRNGPNWFRPEPIISLDVSNWTPEKTVTLTPETPGLLKFPRDVDFSSLVGQSAQAVVRLNPWERTVGTGPGNAYSDVSELSEQEVTLLTVDKIVPPVEVAKNDRVHVVELKSQLLSDFHQRPVSLKASVVVPEDYDQNPDKRYPVIYEIPGFGGTYRYGWNRLLAPPTNTDGVSFIKVMLDPECPLGHHVFANSENNGPWGDALVEELIPEIDRRFRTDAREYGRFLTGHSSGGWSSLWLQVAYPEVFGGVWSTSPDPVDFRDFQRINLYQPGENMFTDQYGKRRPLARMKGQILIWYNDFSDMEYVLGPGGQLHSFEAVFSPRGDDGNPLPLWDRKTGEIDTSVAETWKKYDISLILKEDWSDLSPHLNGKIHVFMGDVDNFYLEGATVLLDETLDGLGSDAEVTLFKGRDHMNLFQGGLHQRIDQQIADQYRKFQNQ</sequence>
<accession>A0A5C5X3I2</accession>
<comment type="caution">
    <text evidence="1">The sequence shown here is derived from an EMBL/GenBank/DDBJ whole genome shotgun (WGS) entry which is preliminary data.</text>
</comment>
<evidence type="ECO:0000313" key="2">
    <source>
        <dbReference type="Proteomes" id="UP000317243"/>
    </source>
</evidence>
<dbReference type="Proteomes" id="UP000317243">
    <property type="component" value="Unassembled WGS sequence"/>
</dbReference>
<evidence type="ECO:0000313" key="1">
    <source>
        <dbReference type="EMBL" id="TWT57584.1"/>
    </source>
</evidence>
<organism evidence="1 2">
    <name type="scientific">Thalassoglobus neptunius</name>
    <dbReference type="NCBI Taxonomy" id="1938619"/>
    <lineage>
        <taxon>Bacteria</taxon>
        <taxon>Pseudomonadati</taxon>
        <taxon>Planctomycetota</taxon>
        <taxon>Planctomycetia</taxon>
        <taxon>Planctomycetales</taxon>
        <taxon>Planctomycetaceae</taxon>
        <taxon>Thalassoglobus</taxon>
    </lineage>
</organism>
<dbReference type="InterPro" id="IPR029058">
    <property type="entry name" value="AB_hydrolase_fold"/>
</dbReference>
<reference evidence="1 2" key="1">
    <citation type="submission" date="2019-02" db="EMBL/GenBank/DDBJ databases">
        <title>Deep-cultivation of Planctomycetes and their phenomic and genomic characterization uncovers novel biology.</title>
        <authorList>
            <person name="Wiegand S."/>
            <person name="Jogler M."/>
            <person name="Boedeker C."/>
            <person name="Pinto D."/>
            <person name="Vollmers J."/>
            <person name="Rivas-Marin E."/>
            <person name="Kohn T."/>
            <person name="Peeters S.H."/>
            <person name="Heuer A."/>
            <person name="Rast P."/>
            <person name="Oberbeckmann S."/>
            <person name="Bunk B."/>
            <person name="Jeske O."/>
            <person name="Meyerdierks A."/>
            <person name="Storesund J.E."/>
            <person name="Kallscheuer N."/>
            <person name="Luecker S."/>
            <person name="Lage O.M."/>
            <person name="Pohl T."/>
            <person name="Merkel B.J."/>
            <person name="Hornburger P."/>
            <person name="Mueller R.-W."/>
            <person name="Bruemmer F."/>
            <person name="Labrenz M."/>
            <person name="Spormann A.M."/>
            <person name="Op Den Camp H."/>
            <person name="Overmann J."/>
            <person name="Amann R."/>
            <person name="Jetten M.S.M."/>
            <person name="Mascher T."/>
            <person name="Medema M.H."/>
            <person name="Devos D.P."/>
            <person name="Kaster A.-K."/>
            <person name="Ovreas L."/>
            <person name="Rohde M."/>
            <person name="Galperin M.Y."/>
            <person name="Jogler C."/>
        </authorList>
    </citation>
    <scope>NUCLEOTIDE SEQUENCE [LARGE SCALE GENOMIC DNA]</scope>
    <source>
        <strain evidence="1 2">KOR42</strain>
    </source>
</reference>
<dbReference type="Pfam" id="PF00756">
    <property type="entry name" value="Esterase"/>
    <property type="match status" value="1"/>
</dbReference>
<dbReference type="EMBL" id="SIHI01000001">
    <property type="protein sequence ID" value="TWT57584.1"/>
    <property type="molecule type" value="Genomic_DNA"/>
</dbReference>
<dbReference type="Gene3D" id="3.40.50.1820">
    <property type="entry name" value="alpha/beta hydrolase"/>
    <property type="match status" value="1"/>
</dbReference>
<dbReference type="PANTHER" id="PTHR48098:SF3">
    <property type="entry name" value="IRON(III) ENTEROBACTIN ESTERASE"/>
    <property type="match status" value="1"/>
</dbReference>
<keyword evidence="2" id="KW-1185">Reference proteome</keyword>
<name>A0A5C5X3I2_9PLAN</name>
<gene>
    <name evidence="1" type="ORF">KOR42_09460</name>
</gene>
<dbReference type="AlphaFoldDB" id="A0A5C5X3I2"/>